<evidence type="ECO:0000259" key="3">
    <source>
        <dbReference type="SMART" id="SM00645"/>
    </source>
</evidence>
<dbReference type="AlphaFoldDB" id="A0A6A1WS89"/>
<keyword evidence="1" id="KW-1015">Disulfide bond</keyword>
<dbReference type="Proteomes" id="UP000516437">
    <property type="component" value="Chromosome 1"/>
</dbReference>
<dbReference type="CDD" id="cd02248">
    <property type="entry name" value="Peptidase_C1A"/>
    <property type="match status" value="1"/>
</dbReference>
<proteinExistence type="predicted"/>
<accession>A0A6A1WS89</accession>
<feature type="region of interest" description="Disordered" evidence="2">
    <location>
        <begin position="1"/>
        <end position="22"/>
    </location>
</feature>
<dbReference type="PRINTS" id="PR00705">
    <property type="entry name" value="PAPAIN"/>
</dbReference>
<dbReference type="PANTHER" id="PTHR47105:SF1">
    <property type="entry name" value="OS06G0665100 PROTEIN"/>
    <property type="match status" value="1"/>
</dbReference>
<comment type="caution">
    <text evidence="4">The sequence shown here is derived from an EMBL/GenBank/DDBJ whole genome shotgun (WGS) entry which is preliminary data.</text>
</comment>
<dbReference type="InterPro" id="IPR023214">
    <property type="entry name" value="HAD_sf"/>
</dbReference>
<dbReference type="InterPro" id="IPR038765">
    <property type="entry name" value="Papain-like_cys_pep_sf"/>
</dbReference>
<name>A0A6A1WS89_9ROSI</name>
<dbReference type="EMBL" id="RXIC02000019">
    <property type="protein sequence ID" value="KAB1227503.1"/>
    <property type="molecule type" value="Genomic_DNA"/>
</dbReference>
<dbReference type="InterPro" id="IPR039417">
    <property type="entry name" value="Peptidase_C1A_papain-like"/>
</dbReference>
<feature type="domain" description="Peptidase C1A papain C-terminal" evidence="3">
    <location>
        <begin position="271"/>
        <end position="485"/>
    </location>
</feature>
<dbReference type="Gene3D" id="3.40.50.1000">
    <property type="entry name" value="HAD superfamily/HAD-like"/>
    <property type="match status" value="1"/>
</dbReference>
<sequence>MAVTYEKKKSRNGSQLLARRPVKRGREHNELKAFGRWTTYVPLKGDIAGFPPSPQERELSSSRPIPCGRRTCFGSEWDFGVFSGLEGIEKPDPRIYEIALERAGNIAPEEVLHFGDSMRKDYVPAKSVGMHALLLDRFNTPDAEEWRKFGAIVLPDLMTWQSTTPKVKREREHWRFLGAGQRSKSLSKVILHDFLLQLMTADSLRPGQCTEKIVSVHILLNSRTDAVRQSISLQALCLSRAQSVSKHAAIWFAAYTCHSAESDFEKLPNDFPDYWDWRIHGAINRVRDQKRCNMCWAIVAAEAIASCEKIKNPSLPLQEYSSQELLDSCIPEETKCYNYSINKAFRWVMQNGIRKEEEYLLTRVKSNCSPKTEVQRLTALRISGIVHVDFEDEANFLKQVKQQPVGGCVVVYNEFINLKGGIYEGPKDPKADVQGVHAILVVGFGRHEEEGKNFWIIKNSWGKTWGCEGYAKIARDSSLSSNLPTNKTLIHRASYPTFS</sequence>
<dbReference type="InterPro" id="IPR036412">
    <property type="entry name" value="HAD-like_sf"/>
</dbReference>
<evidence type="ECO:0000313" key="5">
    <source>
        <dbReference type="Proteomes" id="UP000516437"/>
    </source>
</evidence>
<dbReference type="Pfam" id="PF00112">
    <property type="entry name" value="Peptidase_C1"/>
    <property type="match status" value="1"/>
</dbReference>
<dbReference type="Pfam" id="PF00702">
    <property type="entry name" value="Hydrolase"/>
    <property type="match status" value="1"/>
</dbReference>
<evidence type="ECO:0000256" key="2">
    <source>
        <dbReference type="SAM" id="MobiDB-lite"/>
    </source>
</evidence>
<dbReference type="Gene3D" id="3.90.70.10">
    <property type="entry name" value="Cysteine proteinases"/>
    <property type="match status" value="1"/>
</dbReference>
<evidence type="ECO:0000256" key="1">
    <source>
        <dbReference type="ARBA" id="ARBA00023157"/>
    </source>
</evidence>
<keyword evidence="5" id="KW-1185">Reference proteome</keyword>
<reference evidence="4 5" key="1">
    <citation type="journal article" date="2019" name="Plant Biotechnol. J.">
        <title>The red bayberry genome and genetic basis of sex determination.</title>
        <authorList>
            <person name="Jia H.M."/>
            <person name="Jia H.J."/>
            <person name="Cai Q.L."/>
            <person name="Wang Y."/>
            <person name="Zhao H.B."/>
            <person name="Yang W.F."/>
            <person name="Wang G.Y."/>
            <person name="Li Y.H."/>
            <person name="Zhan D.L."/>
            <person name="Shen Y.T."/>
            <person name="Niu Q.F."/>
            <person name="Chang L."/>
            <person name="Qiu J."/>
            <person name="Zhao L."/>
            <person name="Xie H.B."/>
            <person name="Fu W.Y."/>
            <person name="Jin J."/>
            <person name="Li X.W."/>
            <person name="Jiao Y."/>
            <person name="Zhou C.C."/>
            <person name="Tu T."/>
            <person name="Chai C.Y."/>
            <person name="Gao J.L."/>
            <person name="Fan L.J."/>
            <person name="van de Weg E."/>
            <person name="Wang J.Y."/>
            <person name="Gao Z.S."/>
        </authorList>
    </citation>
    <scope>NUCLEOTIDE SEQUENCE [LARGE SCALE GENOMIC DNA]</scope>
    <source>
        <tissue evidence="4">Leaves</tissue>
    </source>
</reference>
<dbReference type="OrthoDB" id="1651340at2759"/>
<dbReference type="SMART" id="SM00645">
    <property type="entry name" value="Pept_C1"/>
    <property type="match status" value="1"/>
</dbReference>
<protein>
    <submittedName>
        <fullName evidence="4">Ervatamin-B</fullName>
    </submittedName>
</protein>
<dbReference type="GO" id="GO:0006508">
    <property type="term" value="P:proteolysis"/>
    <property type="evidence" value="ECO:0007669"/>
    <property type="project" value="InterPro"/>
</dbReference>
<organism evidence="4 5">
    <name type="scientific">Morella rubra</name>
    <name type="common">Chinese bayberry</name>
    <dbReference type="NCBI Taxonomy" id="262757"/>
    <lineage>
        <taxon>Eukaryota</taxon>
        <taxon>Viridiplantae</taxon>
        <taxon>Streptophyta</taxon>
        <taxon>Embryophyta</taxon>
        <taxon>Tracheophyta</taxon>
        <taxon>Spermatophyta</taxon>
        <taxon>Magnoliopsida</taxon>
        <taxon>eudicotyledons</taxon>
        <taxon>Gunneridae</taxon>
        <taxon>Pentapetalae</taxon>
        <taxon>rosids</taxon>
        <taxon>fabids</taxon>
        <taxon>Fagales</taxon>
        <taxon>Myricaceae</taxon>
        <taxon>Morella</taxon>
    </lineage>
</organism>
<dbReference type="SUPFAM" id="SSF56784">
    <property type="entry name" value="HAD-like"/>
    <property type="match status" value="1"/>
</dbReference>
<evidence type="ECO:0000313" key="4">
    <source>
        <dbReference type="EMBL" id="KAB1227503.1"/>
    </source>
</evidence>
<gene>
    <name evidence="4" type="ORF">CJ030_MR1G027442</name>
</gene>
<dbReference type="InterPro" id="IPR000668">
    <property type="entry name" value="Peptidase_C1A_C"/>
</dbReference>
<dbReference type="PANTHER" id="PTHR47105">
    <property type="entry name" value="OS02G0173600 PROTEIN"/>
    <property type="match status" value="1"/>
</dbReference>
<dbReference type="SUPFAM" id="SSF54001">
    <property type="entry name" value="Cysteine proteinases"/>
    <property type="match status" value="1"/>
</dbReference>
<dbReference type="GO" id="GO:0008234">
    <property type="term" value="F:cysteine-type peptidase activity"/>
    <property type="evidence" value="ECO:0007669"/>
    <property type="project" value="InterPro"/>
</dbReference>